<evidence type="ECO:0000313" key="1">
    <source>
        <dbReference type="EMBL" id="GAA4060771.1"/>
    </source>
</evidence>
<dbReference type="Proteomes" id="UP001500683">
    <property type="component" value="Unassembled WGS sequence"/>
</dbReference>
<reference evidence="2" key="1">
    <citation type="journal article" date="2019" name="Int. J. Syst. Evol. Microbiol.">
        <title>The Global Catalogue of Microorganisms (GCM) 10K type strain sequencing project: providing services to taxonomists for standard genome sequencing and annotation.</title>
        <authorList>
            <consortium name="The Broad Institute Genomics Platform"/>
            <consortium name="The Broad Institute Genome Sequencing Center for Infectious Disease"/>
            <person name="Wu L."/>
            <person name="Ma J."/>
        </authorList>
    </citation>
    <scope>NUCLEOTIDE SEQUENCE [LARGE SCALE GENOMIC DNA]</scope>
    <source>
        <strain evidence="2">JCM 16702</strain>
    </source>
</reference>
<name>A0ABP7V6Q9_9ACTN</name>
<accession>A0ABP7V6Q9</accession>
<comment type="caution">
    <text evidence="1">The sequence shown here is derived from an EMBL/GenBank/DDBJ whole genome shotgun (WGS) entry which is preliminary data.</text>
</comment>
<protein>
    <recommendedName>
        <fullName evidence="3">DUF317 domain-containing protein</fullName>
    </recommendedName>
</protein>
<evidence type="ECO:0000313" key="2">
    <source>
        <dbReference type="Proteomes" id="UP001500683"/>
    </source>
</evidence>
<dbReference type="RefSeq" id="WP_344941895.1">
    <property type="nucleotide sequence ID" value="NZ_BAAAZG010000002.1"/>
</dbReference>
<keyword evidence="2" id="KW-1185">Reference proteome</keyword>
<dbReference type="EMBL" id="BAAAZG010000002">
    <property type="protein sequence ID" value="GAA4060771.1"/>
    <property type="molecule type" value="Genomic_DNA"/>
</dbReference>
<sequence>MPLFDDEICEGAAEALAEAGFTRLLAVPAVPAGTPRGFRYPLRTKTSDGGEWFLRSWGTDFEIVSRSWLRRGMRASFSLGWAVMPEGQTDRLLLLEAFEPDAAAADERGRRVLEMLEPYVCRSAVAGSAQWGYAALRVAALLRSGAAAEVSR</sequence>
<gene>
    <name evidence="1" type="ORF">GCM10022214_12030</name>
</gene>
<proteinExistence type="predicted"/>
<organism evidence="1 2">
    <name type="scientific">Actinomadura miaoliensis</name>
    <dbReference type="NCBI Taxonomy" id="430685"/>
    <lineage>
        <taxon>Bacteria</taxon>
        <taxon>Bacillati</taxon>
        <taxon>Actinomycetota</taxon>
        <taxon>Actinomycetes</taxon>
        <taxon>Streptosporangiales</taxon>
        <taxon>Thermomonosporaceae</taxon>
        <taxon>Actinomadura</taxon>
    </lineage>
</organism>
<evidence type="ECO:0008006" key="3">
    <source>
        <dbReference type="Google" id="ProtNLM"/>
    </source>
</evidence>